<feature type="compositionally biased region" description="Basic and acidic residues" evidence="1">
    <location>
        <begin position="11"/>
        <end position="20"/>
    </location>
</feature>
<dbReference type="GO" id="GO:0006325">
    <property type="term" value="P:chromatin organization"/>
    <property type="evidence" value="ECO:0007669"/>
    <property type="project" value="TreeGrafter"/>
</dbReference>
<feature type="domain" description="FAM50A/XAP5 C-terminal" evidence="2">
    <location>
        <begin position="175"/>
        <end position="383"/>
    </location>
</feature>
<organism evidence="3 4">
    <name type="scientific">Intoshia linei</name>
    <dbReference type="NCBI Taxonomy" id="1819745"/>
    <lineage>
        <taxon>Eukaryota</taxon>
        <taxon>Metazoa</taxon>
        <taxon>Spiralia</taxon>
        <taxon>Lophotrochozoa</taxon>
        <taxon>Mesozoa</taxon>
        <taxon>Orthonectida</taxon>
        <taxon>Rhopaluridae</taxon>
        <taxon>Intoshia</taxon>
    </lineage>
</organism>
<keyword evidence="4" id="KW-1185">Reference proteome</keyword>
<name>A0A177AX57_9BILA</name>
<gene>
    <name evidence="3" type="ORF">A3Q56_05674</name>
</gene>
<dbReference type="EMBL" id="LWCA01000889">
    <property type="protein sequence ID" value="OAF66579.1"/>
    <property type="molecule type" value="Genomic_DNA"/>
</dbReference>
<comment type="caution">
    <text evidence="3">The sequence shown here is derived from an EMBL/GenBank/DDBJ whole genome shotgun (WGS) entry which is preliminary data.</text>
</comment>
<dbReference type="OrthoDB" id="1562195at2759"/>
<dbReference type="PANTHER" id="PTHR12722:SF0">
    <property type="entry name" value="PROTEIN FAM50A"/>
    <property type="match status" value="1"/>
</dbReference>
<evidence type="ECO:0000259" key="2">
    <source>
        <dbReference type="Pfam" id="PF04921"/>
    </source>
</evidence>
<accession>A0A177AX57</accession>
<feature type="region of interest" description="Disordered" evidence="1">
    <location>
        <begin position="1"/>
        <end position="20"/>
    </location>
</feature>
<dbReference type="AlphaFoldDB" id="A0A177AX57"/>
<evidence type="ECO:0000313" key="4">
    <source>
        <dbReference type="Proteomes" id="UP000078046"/>
    </source>
</evidence>
<evidence type="ECO:0000256" key="1">
    <source>
        <dbReference type="SAM" id="MobiDB-lite"/>
    </source>
</evidence>
<dbReference type="InterPro" id="IPR048337">
    <property type="entry name" value="FAM50A/XAP5_C"/>
</dbReference>
<reference evidence="3 4" key="1">
    <citation type="submission" date="2016-04" db="EMBL/GenBank/DDBJ databases">
        <title>The genome of Intoshia linei affirms orthonectids as highly simplified spiralians.</title>
        <authorList>
            <person name="Mikhailov K.V."/>
            <person name="Slusarev G.S."/>
            <person name="Nikitin M.A."/>
            <person name="Logacheva M.D."/>
            <person name="Penin A."/>
            <person name="Aleoshin V."/>
            <person name="Panchin Y.V."/>
        </authorList>
    </citation>
    <scope>NUCLEOTIDE SEQUENCE [LARGE SCALE GENOMIC DNA]</scope>
    <source>
        <strain evidence="3">Intl2013</strain>
        <tissue evidence="3">Whole animal</tissue>
    </source>
</reference>
<dbReference type="Pfam" id="PF04921">
    <property type="entry name" value="XAP5"/>
    <property type="match status" value="1"/>
</dbReference>
<dbReference type="GO" id="GO:0005634">
    <property type="term" value="C:nucleus"/>
    <property type="evidence" value="ECO:0007669"/>
    <property type="project" value="InterPro"/>
</dbReference>
<dbReference type="PANTHER" id="PTHR12722">
    <property type="entry name" value="XAP-5 PROTEIN-RELATED"/>
    <property type="match status" value="1"/>
</dbReference>
<dbReference type="InterPro" id="IPR007005">
    <property type="entry name" value="XAP5"/>
</dbReference>
<proteinExistence type="predicted"/>
<protein>
    <recommendedName>
        <fullName evidence="2">FAM50A/XAP5 C-terminal domain-containing protein</fullName>
    </recommendedName>
</protein>
<evidence type="ECO:0000313" key="3">
    <source>
        <dbReference type="EMBL" id="OAF66579.1"/>
    </source>
</evidence>
<dbReference type="Proteomes" id="UP000078046">
    <property type="component" value="Unassembled WGS sequence"/>
</dbReference>
<sequence>MTFSNAPSKNARREMKKRQLEKQLNEMEKDKISKKLKVANIQNKFSVSYESVQEKLKCEIIGLLTLDQMKEKQRLIVESRQNDIATLNKKEVENTDKVETKPKIKINKSKLSFELEDEDEENSVEPLSEGKRFGLNPDVNTSYCPDIDKENDDVIKREELCEEWRVLQKITKEEMVYIPFHYWDGCSHSHQLHVPKKINIGEFCLKALELIRDDYNELKKSTVNDLMFIKHNLIIPQHYTIYDFVVAKRKLASGELIFNFIRENRLDYINEMIDLDAEKNKIKNSNPIHDNILSDQKKIKSLYKTNRIDNIIVEDQTDLPSSVFLKRKFPYSLELGENSDENGNDPKIEVETGNITKIVSRTWYDSNKHIYPANQWTPYKPEKN</sequence>